<proteinExistence type="predicted"/>
<dbReference type="AlphaFoldDB" id="A0A139AIQ8"/>
<keyword evidence="2" id="KW-1185">Reference proteome</keyword>
<evidence type="ECO:0008006" key="3">
    <source>
        <dbReference type="Google" id="ProtNLM"/>
    </source>
</evidence>
<protein>
    <recommendedName>
        <fullName evidence="3">Apple domain-containing protein</fullName>
    </recommendedName>
</protein>
<feature type="non-terminal residue" evidence="1">
    <location>
        <position position="76"/>
    </location>
</feature>
<evidence type="ECO:0000313" key="1">
    <source>
        <dbReference type="EMBL" id="KXS16691.1"/>
    </source>
</evidence>
<accession>A0A139AIQ8</accession>
<sequence length="76" mass="8355">MHTPRLHTPRLHARHGRHLLLEKHTRQPGYDILVLSPAAQDQCTTVCTYLSTCVVNAMFDGGCNLNSAAQNAVTDS</sequence>
<dbReference type="EMBL" id="KQ965751">
    <property type="protein sequence ID" value="KXS16691.1"/>
    <property type="molecule type" value="Genomic_DNA"/>
</dbReference>
<reference evidence="1 2" key="1">
    <citation type="journal article" date="2015" name="Genome Biol. Evol.">
        <title>Phylogenomic analyses indicate that early fungi evolved digesting cell walls of algal ancestors of land plants.</title>
        <authorList>
            <person name="Chang Y."/>
            <person name="Wang S."/>
            <person name="Sekimoto S."/>
            <person name="Aerts A.L."/>
            <person name="Choi C."/>
            <person name="Clum A."/>
            <person name="LaButti K.M."/>
            <person name="Lindquist E.A."/>
            <person name="Yee Ngan C."/>
            <person name="Ohm R.A."/>
            <person name="Salamov A.A."/>
            <person name="Grigoriev I.V."/>
            <person name="Spatafora J.W."/>
            <person name="Berbee M.L."/>
        </authorList>
    </citation>
    <scope>NUCLEOTIDE SEQUENCE [LARGE SCALE GENOMIC DNA]</scope>
    <source>
        <strain evidence="1 2">JEL478</strain>
    </source>
</reference>
<evidence type="ECO:0000313" key="2">
    <source>
        <dbReference type="Proteomes" id="UP000070544"/>
    </source>
</evidence>
<organism evidence="1 2">
    <name type="scientific">Gonapodya prolifera (strain JEL478)</name>
    <name type="common">Monoblepharis prolifera</name>
    <dbReference type="NCBI Taxonomy" id="1344416"/>
    <lineage>
        <taxon>Eukaryota</taxon>
        <taxon>Fungi</taxon>
        <taxon>Fungi incertae sedis</taxon>
        <taxon>Chytridiomycota</taxon>
        <taxon>Chytridiomycota incertae sedis</taxon>
        <taxon>Monoblepharidomycetes</taxon>
        <taxon>Monoblepharidales</taxon>
        <taxon>Gonapodyaceae</taxon>
        <taxon>Gonapodya</taxon>
    </lineage>
</organism>
<dbReference type="Proteomes" id="UP000070544">
    <property type="component" value="Unassembled WGS sequence"/>
</dbReference>
<name>A0A139AIQ8_GONPJ</name>
<gene>
    <name evidence="1" type="ORF">M427DRAFT_154342</name>
</gene>